<protein>
    <recommendedName>
        <fullName evidence="3">Preprotein translocase subunit YajC</fullName>
    </recommendedName>
</protein>
<evidence type="ECO:0008006" key="3">
    <source>
        <dbReference type="Google" id="ProtNLM"/>
    </source>
</evidence>
<dbReference type="EMBL" id="BAAAET010000001">
    <property type="protein sequence ID" value="GAA0683947.1"/>
    <property type="molecule type" value="Genomic_DNA"/>
</dbReference>
<dbReference type="RefSeq" id="WP_343802224.1">
    <property type="nucleotide sequence ID" value="NZ_BAAAET010000001.1"/>
</dbReference>
<evidence type="ECO:0000313" key="2">
    <source>
        <dbReference type="Proteomes" id="UP001499915"/>
    </source>
</evidence>
<keyword evidence="2" id="KW-1185">Reference proteome</keyword>
<proteinExistence type="predicted"/>
<organism evidence="1 2">
    <name type="scientific">Marinobacterium maritimum</name>
    <dbReference type="NCBI Taxonomy" id="500162"/>
    <lineage>
        <taxon>Bacteria</taxon>
        <taxon>Pseudomonadati</taxon>
        <taxon>Pseudomonadota</taxon>
        <taxon>Gammaproteobacteria</taxon>
        <taxon>Oceanospirillales</taxon>
        <taxon>Oceanospirillaceae</taxon>
        <taxon>Marinobacterium</taxon>
    </lineage>
</organism>
<comment type="caution">
    <text evidence="1">The sequence shown here is derived from an EMBL/GenBank/DDBJ whole genome shotgun (WGS) entry which is preliminary data.</text>
</comment>
<accession>A0ABP3T913</accession>
<sequence length="168" mass="19237">MEWLIITFIVASLIGSVMWVMPSPRQRYQAQLRMRARKLGIQVQLARVTLPRAKGELEPETVSVPAYRFIRDNLERSERDRWLGWEVHRMDLIDNEGLPEGWSWIKGQGSLPDAAVAQLGTLLNALPEDVVGVESTPLHLSLYWHEHGEADRLEKLHSLVQPLLESKV</sequence>
<dbReference type="Proteomes" id="UP001499915">
    <property type="component" value="Unassembled WGS sequence"/>
</dbReference>
<reference evidence="2" key="1">
    <citation type="journal article" date="2019" name="Int. J. Syst. Evol. Microbiol.">
        <title>The Global Catalogue of Microorganisms (GCM) 10K type strain sequencing project: providing services to taxonomists for standard genome sequencing and annotation.</title>
        <authorList>
            <consortium name="The Broad Institute Genomics Platform"/>
            <consortium name="The Broad Institute Genome Sequencing Center for Infectious Disease"/>
            <person name="Wu L."/>
            <person name="Ma J."/>
        </authorList>
    </citation>
    <scope>NUCLEOTIDE SEQUENCE [LARGE SCALE GENOMIC DNA]</scope>
    <source>
        <strain evidence="2">JCM 15134</strain>
    </source>
</reference>
<gene>
    <name evidence="1" type="ORF">GCM10009104_06500</name>
</gene>
<evidence type="ECO:0000313" key="1">
    <source>
        <dbReference type="EMBL" id="GAA0683947.1"/>
    </source>
</evidence>
<name>A0ABP3T913_9GAMM</name>